<dbReference type="OrthoDB" id="7630815at2"/>
<evidence type="ECO:0000256" key="6">
    <source>
        <dbReference type="ARBA" id="ARBA00022692"/>
    </source>
</evidence>
<evidence type="ECO:0000313" key="12">
    <source>
        <dbReference type="Proteomes" id="UP000308054"/>
    </source>
</evidence>
<evidence type="ECO:0000256" key="2">
    <source>
        <dbReference type="ARBA" id="ARBA00010637"/>
    </source>
</evidence>
<dbReference type="GO" id="GO:0015628">
    <property type="term" value="P:protein secretion by the type II secretion system"/>
    <property type="evidence" value="ECO:0007669"/>
    <property type="project" value="InterPro"/>
</dbReference>
<evidence type="ECO:0000256" key="7">
    <source>
        <dbReference type="ARBA" id="ARBA00022927"/>
    </source>
</evidence>
<dbReference type="InterPro" id="IPR007690">
    <property type="entry name" value="T2SS_GspM"/>
</dbReference>
<keyword evidence="5" id="KW-0997">Cell inner membrane</keyword>
<gene>
    <name evidence="11" type="ORF">E5163_04475</name>
</gene>
<keyword evidence="6 10" id="KW-0812">Transmembrane</keyword>
<dbReference type="SUPFAM" id="SSF103054">
    <property type="entry name" value="General secretion pathway protein M, EpsM"/>
    <property type="match status" value="1"/>
</dbReference>
<dbReference type="Gene3D" id="3.30.1360.100">
    <property type="entry name" value="General secretion pathway protein M, EpsM"/>
    <property type="match status" value="1"/>
</dbReference>
<evidence type="ECO:0000256" key="9">
    <source>
        <dbReference type="ARBA" id="ARBA00023136"/>
    </source>
</evidence>
<dbReference type="RefSeq" id="WP_135994881.1">
    <property type="nucleotide sequence ID" value="NZ_CP071057.1"/>
</dbReference>
<name>A0A4S2H4Z6_9PROT</name>
<evidence type="ECO:0008006" key="13">
    <source>
        <dbReference type="Google" id="ProtNLM"/>
    </source>
</evidence>
<keyword evidence="12" id="KW-1185">Reference proteome</keyword>
<sequence length="169" mass="18119">MNLETLLAPLRQLWARQTAREQALLALCGGLIVLVLVWFLVLSPALSYRNAMRASFEAQLEDHLALVGGIERYRALAAASEAEAGSAAPLRTLVGASAREAGVAITRVQPLEDGQLSVWVDRVQEAELMAFLIGLSEAEGVRVTRMSLDREGDGLVRAQMVLARPGGAA</sequence>
<dbReference type="Pfam" id="PF04612">
    <property type="entry name" value="T2SSM"/>
    <property type="match status" value="1"/>
</dbReference>
<organism evidence="11 12">
    <name type="scientific">Marinicauda algicola</name>
    <dbReference type="NCBI Taxonomy" id="2029849"/>
    <lineage>
        <taxon>Bacteria</taxon>
        <taxon>Pseudomonadati</taxon>
        <taxon>Pseudomonadota</taxon>
        <taxon>Alphaproteobacteria</taxon>
        <taxon>Maricaulales</taxon>
        <taxon>Maricaulaceae</taxon>
        <taxon>Marinicauda</taxon>
    </lineage>
</organism>
<evidence type="ECO:0000256" key="4">
    <source>
        <dbReference type="ARBA" id="ARBA00022475"/>
    </source>
</evidence>
<keyword evidence="8 10" id="KW-1133">Transmembrane helix</keyword>
<keyword evidence="7" id="KW-0653">Protein transport</keyword>
<evidence type="ECO:0000256" key="5">
    <source>
        <dbReference type="ARBA" id="ARBA00022519"/>
    </source>
</evidence>
<accession>A0A4S2H4Z6</accession>
<comment type="similarity">
    <text evidence="2">Belongs to the GSP M family.</text>
</comment>
<dbReference type="GO" id="GO:0015627">
    <property type="term" value="C:type II protein secretion system complex"/>
    <property type="evidence" value="ECO:0007669"/>
    <property type="project" value="InterPro"/>
</dbReference>
<reference evidence="11 12" key="1">
    <citation type="journal article" date="2017" name="Int. J. Syst. Evol. Microbiol.">
        <title>Marinicauda algicola sp. nov., isolated from a marine red alga Rhodosorus marinus.</title>
        <authorList>
            <person name="Jeong S.E."/>
            <person name="Jeon S.H."/>
            <person name="Chun B.H."/>
            <person name="Kim D.W."/>
            <person name="Jeon C.O."/>
        </authorList>
    </citation>
    <scope>NUCLEOTIDE SEQUENCE [LARGE SCALE GENOMIC DNA]</scope>
    <source>
        <strain evidence="11 12">JCM 31718</strain>
    </source>
</reference>
<keyword evidence="9 10" id="KW-0472">Membrane</keyword>
<dbReference type="Proteomes" id="UP000308054">
    <property type="component" value="Unassembled WGS sequence"/>
</dbReference>
<keyword evidence="4" id="KW-1003">Cell membrane</keyword>
<dbReference type="EMBL" id="SRXW01000001">
    <property type="protein sequence ID" value="TGY90382.1"/>
    <property type="molecule type" value="Genomic_DNA"/>
</dbReference>
<evidence type="ECO:0000313" key="11">
    <source>
        <dbReference type="EMBL" id="TGY90382.1"/>
    </source>
</evidence>
<evidence type="ECO:0000256" key="8">
    <source>
        <dbReference type="ARBA" id="ARBA00022989"/>
    </source>
</evidence>
<evidence type="ECO:0000256" key="1">
    <source>
        <dbReference type="ARBA" id="ARBA00004377"/>
    </source>
</evidence>
<keyword evidence="3" id="KW-0813">Transport</keyword>
<protein>
    <recommendedName>
        <fullName evidence="13">Type II secretion system protein M</fullName>
    </recommendedName>
</protein>
<comment type="subcellular location">
    <subcellularLocation>
        <location evidence="1">Cell inner membrane</location>
        <topology evidence="1">Single-pass membrane protein</topology>
    </subcellularLocation>
</comment>
<evidence type="ECO:0000256" key="3">
    <source>
        <dbReference type="ARBA" id="ARBA00022448"/>
    </source>
</evidence>
<comment type="caution">
    <text evidence="11">The sequence shown here is derived from an EMBL/GenBank/DDBJ whole genome shotgun (WGS) entry which is preliminary data.</text>
</comment>
<dbReference type="InterPro" id="IPR023229">
    <property type="entry name" value="T2SS_M_periplasmic_sf"/>
</dbReference>
<feature type="transmembrane region" description="Helical" evidence="10">
    <location>
        <begin position="23"/>
        <end position="46"/>
    </location>
</feature>
<dbReference type="AlphaFoldDB" id="A0A4S2H4Z6"/>
<proteinExistence type="inferred from homology"/>
<evidence type="ECO:0000256" key="10">
    <source>
        <dbReference type="SAM" id="Phobius"/>
    </source>
</evidence>
<dbReference type="GO" id="GO:0005886">
    <property type="term" value="C:plasma membrane"/>
    <property type="evidence" value="ECO:0007669"/>
    <property type="project" value="UniProtKB-SubCell"/>
</dbReference>